<keyword evidence="5" id="KW-0456">Lyase</keyword>
<evidence type="ECO:0000256" key="3">
    <source>
        <dbReference type="ARBA" id="ARBA00022840"/>
    </source>
</evidence>
<dbReference type="PANTHER" id="PTHR10977">
    <property type="entry name" value="DIPHOSPHOMEVALONATE DECARBOXYLASE"/>
    <property type="match status" value="1"/>
</dbReference>
<reference evidence="8 9" key="1">
    <citation type="submission" date="2017-08" db="EMBL/GenBank/DDBJ databases">
        <title>The whole genome shortgun sequences of strain Leeuwenhoekiella nanhaiensis G18 from the South China Sea.</title>
        <authorList>
            <person name="Liu Q."/>
        </authorList>
    </citation>
    <scope>NUCLEOTIDE SEQUENCE [LARGE SCALE GENOMIC DNA]</scope>
    <source>
        <strain evidence="8 9">G18</strain>
    </source>
</reference>
<organism evidence="8 9">
    <name type="scientific">Leeuwenhoekiella nanhaiensis</name>
    <dbReference type="NCBI Taxonomy" id="1655491"/>
    <lineage>
        <taxon>Bacteria</taxon>
        <taxon>Pseudomonadati</taxon>
        <taxon>Bacteroidota</taxon>
        <taxon>Flavobacteriia</taxon>
        <taxon>Flavobacteriales</taxon>
        <taxon>Flavobacteriaceae</taxon>
        <taxon>Leeuwenhoekiella</taxon>
    </lineage>
</organism>
<dbReference type="SUPFAM" id="SSF55060">
    <property type="entry name" value="GHMP Kinase, C-terminal domain"/>
    <property type="match status" value="1"/>
</dbReference>
<feature type="domain" description="Diphosphomevalonate decarboxylase-like N-terminal" evidence="7">
    <location>
        <begin position="25"/>
        <end position="181"/>
    </location>
</feature>
<dbReference type="RefSeq" id="WP_099647229.1">
    <property type="nucleotide sequence ID" value="NZ_KZ319297.1"/>
</dbReference>
<dbReference type="InterPro" id="IPR041431">
    <property type="entry name" value="Mvd1_C"/>
</dbReference>
<sequence length="360" mass="40627">MTITKFLPGKSNGKLQTQSVSYQSPSNIALIKYWGKHGLQIPKNPSISFTLNNCRTTTILNWEERTNHKEDYELKVILDGKHKPGFEPKIHQFFGRVVEYLPFVRDYAFTIDTTNSFPHSSGIASSASGFSALALCLMEMERELNPQMSQKTFDQKASFIARLGSGSGCRSLKGPLVVWGEHPEIKGSSDIYGVSYPYAVHEVFDNYQDAILLVDQGEKQVSSTVGHNLMHNHAYAPSRFNQAIENLSSLIPVLENGDLDQFVNIVESEALTLHAMMLTSNPYFILMKPNTLKIIEELWQYRRETKIPVCFTLDAGANVHVLFPQNNREDVQDFVKSELSSYCQDNRYIFDNVGDGALKL</sequence>
<name>A0A2G1VNL9_9FLAO</name>
<proteinExistence type="predicted"/>
<dbReference type="OrthoDB" id="5498344at2"/>
<dbReference type="EMBL" id="NQXA01000015">
    <property type="protein sequence ID" value="PHQ28367.1"/>
    <property type="molecule type" value="Genomic_DNA"/>
</dbReference>
<dbReference type="GO" id="GO:0005524">
    <property type="term" value="F:ATP binding"/>
    <property type="evidence" value="ECO:0007669"/>
    <property type="project" value="UniProtKB-KW"/>
</dbReference>
<dbReference type="InterPro" id="IPR053859">
    <property type="entry name" value="MVD-like_N"/>
</dbReference>
<comment type="caution">
    <text evidence="8">The sequence shown here is derived from an EMBL/GenBank/DDBJ whole genome shotgun (WGS) entry which is preliminary data.</text>
</comment>
<dbReference type="SUPFAM" id="SSF54211">
    <property type="entry name" value="Ribosomal protein S5 domain 2-like"/>
    <property type="match status" value="1"/>
</dbReference>
<gene>
    <name evidence="8" type="ORF">CJ305_15600</name>
</gene>
<dbReference type="Pfam" id="PF22700">
    <property type="entry name" value="MVD-like_N"/>
    <property type="match status" value="1"/>
</dbReference>
<evidence type="ECO:0000313" key="8">
    <source>
        <dbReference type="EMBL" id="PHQ28367.1"/>
    </source>
</evidence>
<dbReference type="GO" id="GO:0016831">
    <property type="term" value="F:carboxy-lyase activity"/>
    <property type="evidence" value="ECO:0007669"/>
    <property type="project" value="InterPro"/>
</dbReference>
<protein>
    <submittedName>
        <fullName evidence="8">Diphosphomevalonate decarboxylase</fullName>
    </submittedName>
</protein>
<keyword evidence="2" id="KW-0547">Nucleotide-binding</keyword>
<feature type="domain" description="Mvd1 C-terminal" evidence="6">
    <location>
        <begin position="211"/>
        <end position="341"/>
    </location>
</feature>
<keyword evidence="1" id="KW-0444">Lipid biosynthesis</keyword>
<dbReference type="AlphaFoldDB" id="A0A2G1VNL9"/>
<dbReference type="GO" id="GO:0008299">
    <property type="term" value="P:isoprenoid biosynthetic process"/>
    <property type="evidence" value="ECO:0007669"/>
    <property type="project" value="InterPro"/>
</dbReference>
<evidence type="ECO:0000256" key="5">
    <source>
        <dbReference type="ARBA" id="ARBA00023239"/>
    </source>
</evidence>
<evidence type="ECO:0000256" key="1">
    <source>
        <dbReference type="ARBA" id="ARBA00022516"/>
    </source>
</evidence>
<dbReference type="InterPro" id="IPR014721">
    <property type="entry name" value="Ribsml_uS5_D2-typ_fold_subgr"/>
</dbReference>
<evidence type="ECO:0000259" key="7">
    <source>
        <dbReference type="Pfam" id="PF22700"/>
    </source>
</evidence>
<dbReference type="Pfam" id="PF18376">
    <property type="entry name" value="MDD_C"/>
    <property type="match status" value="1"/>
</dbReference>
<dbReference type="Gene3D" id="3.30.70.890">
    <property type="entry name" value="GHMP kinase, C-terminal domain"/>
    <property type="match status" value="1"/>
</dbReference>
<dbReference type="InterPro" id="IPR036554">
    <property type="entry name" value="GHMP_kinase_C_sf"/>
</dbReference>
<evidence type="ECO:0000259" key="6">
    <source>
        <dbReference type="Pfam" id="PF18376"/>
    </source>
</evidence>
<evidence type="ECO:0000256" key="2">
    <source>
        <dbReference type="ARBA" id="ARBA00022741"/>
    </source>
</evidence>
<keyword evidence="4" id="KW-0443">Lipid metabolism</keyword>
<dbReference type="Proteomes" id="UP000229433">
    <property type="component" value="Unassembled WGS sequence"/>
</dbReference>
<dbReference type="PIRSF" id="PIRSF015950">
    <property type="entry name" value="Mev_P_decrbx"/>
    <property type="match status" value="1"/>
</dbReference>
<accession>A0A2G1VNL9</accession>
<dbReference type="PANTHER" id="PTHR10977:SF3">
    <property type="entry name" value="DIPHOSPHOMEVALONATE DECARBOXYLASE"/>
    <property type="match status" value="1"/>
</dbReference>
<dbReference type="InterPro" id="IPR020568">
    <property type="entry name" value="Ribosomal_Su5_D2-typ_SF"/>
</dbReference>
<dbReference type="Gene3D" id="3.30.230.10">
    <property type="match status" value="1"/>
</dbReference>
<keyword evidence="3" id="KW-0067">ATP-binding</keyword>
<evidence type="ECO:0000313" key="9">
    <source>
        <dbReference type="Proteomes" id="UP000229433"/>
    </source>
</evidence>
<dbReference type="InterPro" id="IPR005935">
    <property type="entry name" value="Mev_decarb"/>
</dbReference>
<keyword evidence="9" id="KW-1185">Reference proteome</keyword>
<evidence type="ECO:0000256" key="4">
    <source>
        <dbReference type="ARBA" id="ARBA00023098"/>
    </source>
</evidence>